<feature type="region of interest" description="Disordered" evidence="4">
    <location>
        <begin position="1"/>
        <end position="63"/>
    </location>
</feature>
<dbReference type="GeneID" id="38117550"/>
<organism evidence="6 7">
    <name type="scientific">Aspergillus mulundensis</name>
    <dbReference type="NCBI Taxonomy" id="1810919"/>
    <lineage>
        <taxon>Eukaryota</taxon>
        <taxon>Fungi</taxon>
        <taxon>Dikarya</taxon>
        <taxon>Ascomycota</taxon>
        <taxon>Pezizomycotina</taxon>
        <taxon>Eurotiomycetes</taxon>
        <taxon>Eurotiomycetidae</taxon>
        <taxon>Eurotiales</taxon>
        <taxon>Aspergillaceae</taxon>
        <taxon>Aspergillus</taxon>
        <taxon>Aspergillus subgen. Nidulantes</taxon>
    </lineage>
</organism>
<dbReference type="InterPro" id="IPR029058">
    <property type="entry name" value="AB_hydrolase_fold"/>
</dbReference>
<evidence type="ECO:0000313" key="6">
    <source>
        <dbReference type="EMBL" id="RDW74518.1"/>
    </source>
</evidence>
<dbReference type="Gene3D" id="3.40.50.1820">
    <property type="entry name" value="alpha/beta hydrolase"/>
    <property type="match status" value="1"/>
</dbReference>
<reference evidence="6 7" key="1">
    <citation type="journal article" date="2018" name="IMA Fungus">
        <title>IMA Genome-F 9: Draft genome sequence of Annulohypoxylon stygium, Aspergillus mulundensis, Berkeleyomyces basicola (syn. Thielaviopsis basicola), Ceratocystis smalleyi, two Cercospora beticola strains, Coleophoma cylindrospora, Fusarium fracticaudum, Phialophora cf. hyalina, and Morchella septimelata.</title>
        <authorList>
            <person name="Wingfield B.D."/>
            <person name="Bills G.F."/>
            <person name="Dong Y."/>
            <person name="Huang W."/>
            <person name="Nel W.J."/>
            <person name="Swalarsk-Parry B.S."/>
            <person name="Vaghefi N."/>
            <person name="Wilken P.M."/>
            <person name="An Z."/>
            <person name="de Beer Z.W."/>
            <person name="De Vos L."/>
            <person name="Chen L."/>
            <person name="Duong T.A."/>
            <person name="Gao Y."/>
            <person name="Hammerbacher A."/>
            <person name="Kikkert J.R."/>
            <person name="Li Y."/>
            <person name="Li H."/>
            <person name="Li K."/>
            <person name="Li Q."/>
            <person name="Liu X."/>
            <person name="Ma X."/>
            <person name="Naidoo K."/>
            <person name="Pethybridge S.J."/>
            <person name="Sun J."/>
            <person name="Steenkamp E.T."/>
            <person name="van der Nest M.A."/>
            <person name="van Wyk S."/>
            <person name="Wingfield M.J."/>
            <person name="Xiong C."/>
            <person name="Yue Q."/>
            <person name="Zhang X."/>
        </authorList>
    </citation>
    <scope>NUCLEOTIDE SEQUENCE [LARGE SCALE GENOMIC DNA]</scope>
    <source>
        <strain evidence="6 7">DSM 5745</strain>
    </source>
</reference>
<keyword evidence="3" id="KW-0378">Hydrolase</keyword>
<dbReference type="Proteomes" id="UP000256690">
    <property type="component" value="Unassembled WGS sequence"/>
</dbReference>
<protein>
    <recommendedName>
        <fullName evidence="5">Epoxide hydrolase N-terminal domain-containing protein</fullName>
    </recommendedName>
</protein>
<sequence>MSHLAELDEIPRPQVESTDNSDRRAHPHPKSSYPERLGRHGPVKTRPRDWQGNGSSELDQWPYREVSRTSMEKANANEIGEGVFADRLGSFIEGSFQGPQGPNNTTGNKIKEAKNMRLSSMLLALQGLLQASQASPTASNNELKPFHIDLSSKVPRMLDQIHRTKLPDRPLYVDEGTAKGIGLKILKSLRNQWLTTFNWGREQRDLNKFNHYTAEIEGLDIHFIYQKSNATDAIPLLLLHGWPGSFLEFAPIIQNLTQRASTAAGKSVSFDVIVPSLPGYAFSSVPPVDWTLADTARVFNTLLTDVLGYDTYATFGTDWGGGIAYALYDQFNSTVRAAHLAFLPFYPWNSDQLAAANITLDTELERFEQELAEEWTNTGEGYFVEQTTKPNTIGLALHDNPVGQLAWIGEKFLNWSDPNAGQAPSELTHNEILRSISLYYLTGSFASSVLTYAQNPNGFATEYTKAHTDAPLLFSAFKYNVGFWPEALVAKVGNLVLYHNHESGGHFPGLDNPPALLADLREIATYWDA</sequence>
<comment type="similarity">
    <text evidence="1">Belongs to the peptidase S33 family.</text>
</comment>
<dbReference type="InterPro" id="IPR000639">
    <property type="entry name" value="Epox_hydrolase-like"/>
</dbReference>
<evidence type="ECO:0000313" key="7">
    <source>
        <dbReference type="Proteomes" id="UP000256690"/>
    </source>
</evidence>
<feature type="compositionally biased region" description="Basic and acidic residues" evidence="4">
    <location>
        <begin position="1"/>
        <end position="11"/>
    </location>
</feature>
<name>A0A3D8RKP2_9EURO</name>
<evidence type="ECO:0000256" key="2">
    <source>
        <dbReference type="ARBA" id="ARBA00022797"/>
    </source>
</evidence>
<dbReference type="InterPro" id="IPR010497">
    <property type="entry name" value="Epoxide_hydro_N"/>
</dbReference>
<proteinExistence type="inferred from homology"/>
<dbReference type="RefSeq" id="XP_026602286.1">
    <property type="nucleotide sequence ID" value="XM_026749196.1"/>
</dbReference>
<dbReference type="EMBL" id="PVWQ01000008">
    <property type="protein sequence ID" value="RDW74518.1"/>
    <property type="molecule type" value="Genomic_DNA"/>
</dbReference>
<dbReference type="AlphaFoldDB" id="A0A3D8RKP2"/>
<evidence type="ECO:0000259" key="5">
    <source>
        <dbReference type="Pfam" id="PF06441"/>
    </source>
</evidence>
<comment type="caution">
    <text evidence="6">The sequence shown here is derived from an EMBL/GenBank/DDBJ whole genome shotgun (WGS) entry which is preliminary data.</text>
</comment>
<dbReference type="Pfam" id="PF06441">
    <property type="entry name" value="EHN"/>
    <property type="match status" value="1"/>
</dbReference>
<keyword evidence="2" id="KW-0058">Aromatic hydrocarbons catabolism</keyword>
<accession>A0A3D8RKP2</accession>
<gene>
    <name evidence="6" type="ORF">DSM5745_07180</name>
</gene>
<dbReference type="PANTHER" id="PTHR21661:SF35">
    <property type="entry name" value="EPOXIDE HYDROLASE"/>
    <property type="match status" value="1"/>
</dbReference>
<evidence type="ECO:0000256" key="1">
    <source>
        <dbReference type="ARBA" id="ARBA00010088"/>
    </source>
</evidence>
<dbReference type="PRINTS" id="PR00412">
    <property type="entry name" value="EPOXHYDRLASE"/>
</dbReference>
<dbReference type="SUPFAM" id="SSF53474">
    <property type="entry name" value="alpha/beta-Hydrolases"/>
    <property type="match status" value="1"/>
</dbReference>
<evidence type="ECO:0000256" key="4">
    <source>
        <dbReference type="SAM" id="MobiDB-lite"/>
    </source>
</evidence>
<feature type="domain" description="Epoxide hydrolase N-terminal" evidence="5">
    <location>
        <begin position="144"/>
        <end position="249"/>
    </location>
</feature>
<keyword evidence="7" id="KW-1185">Reference proteome</keyword>
<dbReference type="STRING" id="1810919.A0A3D8RKP2"/>
<dbReference type="OrthoDB" id="7130006at2759"/>
<evidence type="ECO:0000256" key="3">
    <source>
        <dbReference type="ARBA" id="ARBA00022801"/>
    </source>
</evidence>
<dbReference type="GO" id="GO:0097176">
    <property type="term" value="P:epoxide metabolic process"/>
    <property type="evidence" value="ECO:0007669"/>
    <property type="project" value="TreeGrafter"/>
</dbReference>
<dbReference type="GO" id="GO:0004301">
    <property type="term" value="F:epoxide hydrolase activity"/>
    <property type="evidence" value="ECO:0007669"/>
    <property type="project" value="TreeGrafter"/>
</dbReference>
<dbReference type="PANTHER" id="PTHR21661">
    <property type="entry name" value="EPOXIDE HYDROLASE 1-RELATED"/>
    <property type="match status" value="1"/>
</dbReference>